<dbReference type="PANTHER" id="PTHR24304:SF2">
    <property type="entry name" value="24-HYDROXYCHOLESTEROL 7-ALPHA-HYDROXYLASE"/>
    <property type="match status" value="1"/>
</dbReference>
<reference evidence="9" key="1">
    <citation type="journal article" date="2021" name="Nat. Commun.">
        <title>Genetic determinants of endophytism in the Arabidopsis root mycobiome.</title>
        <authorList>
            <person name="Mesny F."/>
            <person name="Miyauchi S."/>
            <person name="Thiergart T."/>
            <person name="Pickel B."/>
            <person name="Atanasova L."/>
            <person name="Karlsson M."/>
            <person name="Huettel B."/>
            <person name="Barry K.W."/>
            <person name="Haridas S."/>
            <person name="Chen C."/>
            <person name="Bauer D."/>
            <person name="Andreopoulos W."/>
            <person name="Pangilinan J."/>
            <person name="LaButti K."/>
            <person name="Riley R."/>
            <person name="Lipzen A."/>
            <person name="Clum A."/>
            <person name="Drula E."/>
            <person name="Henrissat B."/>
            <person name="Kohler A."/>
            <person name="Grigoriev I.V."/>
            <person name="Martin F.M."/>
            <person name="Hacquard S."/>
        </authorList>
    </citation>
    <scope>NUCLEOTIDE SEQUENCE</scope>
    <source>
        <strain evidence="9">MPI-CAGE-CH-0235</strain>
    </source>
</reference>
<dbReference type="GO" id="GO:0005506">
    <property type="term" value="F:iron ion binding"/>
    <property type="evidence" value="ECO:0007669"/>
    <property type="project" value="InterPro"/>
</dbReference>
<evidence type="ECO:0000256" key="7">
    <source>
        <dbReference type="ARBA" id="ARBA00023033"/>
    </source>
</evidence>
<evidence type="ECO:0000256" key="5">
    <source>
        <dbReference type="ARBA" id="ARBA00022723"/>
    </source>
</evidence>
<evidence type="ECO:0000256" key="8">
    <source>
        <dbReference type="PIRSR" id="PIRSR602403-1"/>
    </source>
</evidence>
<keyword evidence="5 8" id="KW-0479">Metal-binding</keyword>
<dbReference type="EMBL" id="JAGPNK010000004">
    <property type="protein sequence ID" value="KAH7322480.1"/>
    <property type="molecule type" value="Genomic_DNA"/>
</dbReference>
<sequence length="550" mass="63242">MEAIRNVSIRLAEKPNISVGILLASITAFTLTRRSFHIKGPVVLNDPIPYVYNTVQYLTSHGDFMDRIIDLFKKHNVNVVKFYFALKPTYLITGTKNVQQIFGAARMMDGEFLPLRLMDKLWGMSKEEISRFGNDKTGRFKTPLAGTEASTPYRYWASHDKLNIDYMASPKLAATLATPYVHFLGKKLDQQPLGEWIDINFYHTMRRLMSECSTQALFGTKLGELNPDLIEAFWDVEAVTLSLAWGLPRFMIPDRYAKRDRLRVMTKKQVDYAWEHFDWDGPDAKADWDPLWGSAWSRESAVWMRDHGFSNQATAGRVCSTLLGLHSSSVPLTSWAIMEAIQDPFLFQSLREEALSCMSKDPTTGEMRFDQDKLIKMPLMESIYIECLRTHIYFNVSRLTREPIVVEGHTIEKDALIQVSTKIAHFDEDVWGVEGHPASEFWAWRHTNYLDILDEKSPSKPLEFTMKGRQNSFFPYGGGHVICPGRFFAKQEMILTIALLVTKFEIKMDGWAFFHNGSPSDRPARDDKNYAASIGVPPDREMKIKWRRLM</sequence>
<protein>
    <submittedName>
        <fullName evidence="9">Cytochrome P450</fullName>
    </submittedName>
</protein>
<gene>
    <name evidence="9" type="ORF">B0I35DRAFT_425867</name>
</gene>
<dbReference type="PRINTS" id="PR00465">
    <property type="entry name" value="EP450IV"/>
</dbReference>
<keyword evidence="6 8" id="KW-0408">Iron</keyword>
<accession>A0A8K0SV37</accession>
<comment type="caution">
    <text evidence="9">The sequence shown here is derived from an EMBL/GenBank/DDBJ whole genome shotgun (WGS) entry which is preliminary data.</text>
</comment>
<evidence type="ECO:0000313" key="9">
    <source>
        <dbReference type="EMBL" id="KAH7322480.1"/>
    </source>
</evidence>
<keyword evidence="7" id="KW-0503">Monooxygenase</keyword>
<evidence type="ECO:0000256" key="1">
    <source>
        <dbReference type="ARBA" id="ARBA00001971"/>
    </source>
</evidence>
<dbReference type="PANTHER" id="PTHR24304">
    <property type="entry name" value="CYTOCHROME P450 FAMILY 7"/>
    <property type="match status" value="1"/>
</dbReference>
<evidence type="ECO:0000256" key="6">
    <source>
        <dbReference type="ARBA" id="ARBA00023004"/>
    </source>
</evidence>
<dbReference type="GO" id="GO:0020037">
    <property type="term" value="F:heme binding"/>
    <property type="evidence" value="ECO:0007669"/>
    <property type="project" value="InterPro"/>
</dbReference>
<evidence type="ECO:0000256" key="2">
    <source>
        <dbReference type="ARBA" id="ARBA00004685"/>
    </source>
</evidence>
<dbReference type="Gene3D" id="1.10.630.10">
    <property type="entry name" value="Cytochrome P450"/>
    <property type="match status" value="1"/>
</dbReference>
<dbReference type="Proteomes" id="UP000813444">
    <property type="component" value="Unassembled WGS sequence"/>
</dbReference>
<dbReference type="OrthoDB" id="3366823at2759"/>
<dbReference type="AlphaFoldDB" id="A0A8K0SV37"/>
<dbReference type="SUPFAM" id="SSF48264">
    <property type="entry name" value="Cytochrome P450"/>
    <property type="match status" value="1"/>
</dbReference>
<comment type="similarity">
    <text evidence="3">Belongs to the cytochrome P450 family.</text>
</comment>
<dbReference type="InterPro" id="IPR050529">
    <property type="entry name" value="CYP450_sterol_14alpha_dmase"/>
</dbReference>
<proteinExistence type="inferred from homology"/>
<feature type="binding site" description="axial binding residue" evidence="8">
    <location>
        <position position="483"/>
    </location>
    <ligand>
        <name>heme</name>
        <dbReference type="ChEBI" id="CHEBI:30413"/>
    </ligand>
    <ligandPart>
        <name>Fe</name>
        <dbReference type="ChEBI" id="CHEBI:18248"/>
    </ligandPart>
</feature>
<dbReference type="InterPro" id="IPR001128">
    <property type="entry name" value="Cyt_P450"/>
</dbReference>
<keyword evidence="7" id="KW-0560">Oxidoreductase</keyword>
<dbReference type="InterPro" id="IPR036396">
    <property type="entry name" value="Cyt_P450_sf"/>
</dbReference>
<evidence type="ECO:0000256" key="4">
    <source>
        <dbReference type="ARBA" id="ARBA00022617"/>
    </source>
</evidence>
<evidence type="ECO:0000313" key="10">
    <source>
        <dbReference type="Proteomes" id="UP000813444"/>
    </source>
</evidence>
<evidence type="ECO:0000256" key="3">
    <source>
        <dbReference type="ARBA" id="ARBA00010617"/>
    </source>
</evidence>
<name>A0A8K0SV37_9HYPO</name>
<dbReference type="InterPro" id="IPR002403">
    <property type="entry name" value="Cyt_P450_E_grp-IV"/>
</dbReference>
<comment type="cofactor">
    <cofactor evidence="1 8">
        <name>heme</name>
        <dbReference type="ChEBI" id="CHEBI:30413"/>
    </cofactor>
</comment>
<organism evidence="9 10">
    <name type="scientific">Stachybotrys elegans</name>
    <dbReference type="NCBI Taxonomy" id="80388"/>
    <lineage>
        <taxon>Eukaryota</taxon>
        <taxon>Fungi</taxon>
        <taxon>Dikarya</taxon>
        <taxon>Ascomycota</taxon>
        <taxon>Pezizomycotina</taxon>
        <taxon>Sordariomycetes</taxon>
        <taxon>Hypocreomycetidae</taxon>
        <taxon>Hypocreales</taxon>
        <taxon>Stachybotryaceae</taxon>
        <taxon>Stachybotrys</taxon>
    </lineage>
</organism>
<dbReference type="GO" id="GO:0008395">
    <property type="term" value="F:steroid hydroxylase activity"/>
    <property type="evidence" value="ECO:0007669"/>
    <property type="project" value="TreeGrafter"/>
</dbReference>
<keyword evidence="4 8" id="KW-0349">Heme</keyword>
<keyword evidence="10" id="KW-1185">Reference proteome</keyword>
<dbReference type="GO" id="GO:0016705">
    <property type="term" value="F:oxidoreductase activity, acting on paired donors, with incorporation or reduction of molecular oxygen"/>
    <property type="evidence" value="ECO:0007669"/>
    <property type="project" value="InterPro"/>
</dbReference>
<comment type="pathway">
    <text evidence="2">Mycotoxin biosynthesis.</text>
</comment>
<dbReference type="Pfam" id="PF00067">
    <property type="entry name" value="p450"/>
    <property type="match status" value="1"/>
</dbReference>